<evidence type="ECO:0000256" key="1">
    <source>
        <dbReference type="SAM" id="MobiDB-lite"/>
    </source>
</evidence>
<organism evidence="2 3">
    <name type="scientific">Laodelphax striatellus</name>
    <name type="common">Small brown planthopper</name>
    <name type="synonym">Delphax striatella</name>
    <dbReference type="NCBI Taxonomy" id="195883"/>
    <lineage>
        <taxon>Eukaryota</taxon>
        <taxon>Metazoa</taxon>
        <taxon>Ecdysozoa</taxon>
        <taxon>Arthropoda</taxon>
        <taxon>Hexapoda</taxon>
        <taxon>Insecta</taxon>
        <taxon>Pterygota</taxon>
        <taxon>Neoptera</taxon>
        <taxon>Paraneoptera</taxon>
        <taxon>Hemiptera</taxon>
        <taxon>Auchenorrhyncha</taxon>
        <taxon>Fulgoroidea</taxon>
        <taxon>Delphacidae</taxon>
        <taxon>Criomorphinae</taxon>
        <taxon>Laodelphax</taxon>
    </lineage>
</organism>
<comment type="caution">
    <text evidence="2">The sequence shown here is derived from an EMBL/GenBank/DDBJ whole genome shotgun (WGS) entry which is preliminary data.</text>
</comment>
<evidence type="ECO:0000313" key="2">
    <source>
        <dbReference type="EMBL" id="RZF42994.1"/>
    </source>
</evidence>
<reference evidence="2 3" key="1">
    <citation type="journal article" date="2017" name="Gigascience">
        <title>Genome sequence of the small brown planthopper, Laodelphax striatellus.</title>
        <authorList>
            <person name="Zhu J."/>
            <person name="Jiang F."/>
            <person name="Wang X."/>
            <person name="Yang P."/>
            <person name="Bao Y."/>
            <person name="Zhao W."/>
            <person name="Wang W."/>
            <person name="Lu H."/>
            <person name="Wang Q."/>
            <person name="Cui N."/>
            <person name="Li J."/>
            <person name="Chen X."/>
            <person name="Luo L."/>
            <person name="Yu J."/>
            <person name="Kang L."/>
            <person name="Cui F."/>
        </authorList>
    </citation>
    <scope>NUCLEOTIDE SEQUENCE [LARGE SCALE GENOMIC DNA]</scope>
    <source>
        <strain evidence="2">Lst14</strain>
    </source>
</reference>
<dbReference type="Proteomes" id="UP000291343">
    <property type="component" value="Unassembled WGS sequence"/>
</dbReference>
<feature type="region of interest" description="Disordered" evidence="1">
    <location>
        <begin position="36"/>
        <end position="56"/>
    </location>
</feature>
<evidence type="ECO:0000313" key="3">
    <source>
        <dbReference type="Proteomes" id="UP000291343"/>
    </source>
</evidence>
<name>A0A482XAZ2_LAOST</name>
<dbReference type="AlphaFoldDB" id="A0A482XAZ2"/>
<dbReference type="InParanoid" id="A0A482XAZ2"/>
<dbReference type="EMBL" id="QKKF02013496">
    <property type="protein sequence ID" value="RZF42994.1"/>
    <property type="molecule type" value="Genomic_DNA"/>
</dbReference>
<gene>
    <name evidence="2" type="ORF">LSTR_LSTR015656</name>
</gene>
<keyword evidence="3" id="KW-1185">Reference proteome</keyword>
<proteinExistence type="predicted"/>
<feature type="region of interest" description="Disordered" evidence="1">
    <location>
        <begin position="81"/>
        <end position="114"/>
    </location>
</feature>
<protein>
    <submittedName>
        <fullName evidence="2">Uncharacterized protein</fullName>
    </submittedName>
</protein>
<feature type="compositionally biased region" description="Basic residues" evidence="1">
    <location>
        <begin position="81"/>
        <end position="107"/>
    </location>
</feature>
<sequence length="114" mass="13085">MILDMLIVIEEDNRGFEAEIVNVDNYVSSRGPVRCRSAKRAPADRESSPKPYKPATVAMGRYGRHMSKARLPLAATARLPPRMRYHPPNHPNPHHHLVTRKVRRRRQPNPNYGS</sequence>
<accession>A0A482XAZ2</accession>